<dbReference type="GO" id="GO:0005783">
    <property type="term" value="C:endoplasmic reticulum"/>
    <property type="evidence" value="ECO:0007669"/>
    <property type="project" value="TreeGrafter"/>
</dbReference>
<evidence type="ECO:0000313" key="1">
    <source>
        <dbReference type="EMBL" id="CBY22505.1"/>
    </source>
</evidence>
<gene>
    <name evidence="1" type="ORF">GSOID_T00013262001</name>
</gene>
<dbReference type="InterPro" id="IPR042410">
    <property type="entry name" value="WBSCR13"/>
</dbReference>
<dbReference type="Proteomes" id="UP000001307">
    <property type="component" value="Unassembled WGS sequence"/>
</dbReference>
<sequence>MCKYLSQFGSYWPTRVTPPARYNTAHDPALSVEFAQDGKSLCAILQKENTVALFQVAKQESGYELKHISNAVDFLPGAALKKAKISVQFQSGVQSGAFLYHEYSNHTVVLSDLRGNHELNRFSAAAGTSGKTLLSPCSKFILGFGDSAEIRGWAVIFKSGSYASTKKLHSLCGHKSHVSQAAFFPDSSKLISLSDASGFKIHDFNSADWQRDDTPREVECFPNQWGLVDSIQISPDSLVLTLVQHSSIKFISLRTKVLLLEIKDIFNAAIKSAEFSPDSELVAVAGDRCVRIFKNLAGLVAKAHESKANLMSPNCNETYKNRLLEELKSDQKKINELQKLLSA</sequence>
<dbReference type="SUPFAM" id="SSF50978">
    <property type="entry name" value="WD40 repeat-like"/>
    <property type="match status" value="1"/>
</dbReference>
<reference evidence="1" key="1">
    <citation type="journal article" date="2010" name="Science">
        <title>Plasticity of animal genome architecture unmasked by rapid evolution of a pelagic tunicate.</title>
        <authorList>
            <person name="Denoeud F."/>
            <person name="Henriet S."/>
            <person name="Mungpakdee S."/>
            <person name="Aury J.M."/>
            <person name="Da Silva C."/>
            <person name="Brinkmann H."/>
            <person name="Mikhaleva J."/>
            <person name="Olsen L.C."/>
            <person name="Jubin C."/>
            <person name="Canestro C."/>
            <person name="Bouquet J.M."/>
            <person name="Danks G."/>
            <person name="Poulain J."/>
            <person name="Campsteijn C."/>
            <person name="Adamski M."/>
            <person name="Cross I."/>
            <person name="Yadetie F."/>
            <person name="Muffato M."/>
            <person name="Louis A."/>
            <person name="Butcher S."/>
            <person name="Tsagkogeorga G."/>
            <person name="Konrad A."/>
            <person name="Singh S."/>
            <person name="Jensen M.F."/>
            <person name="Cong E.H."/>
            <person name="Eikeseth-Otteraa H."/>
            <person name="Noel B."/>
            <person name="Anthouard V."/>
            <person name="Porcel B.M."/>
            <person name="Kachouri-Lafond R."/>
            <person name="Nishino A."/>
            <person name="Ugolini M."/>
            <person name="Chourrout P."/>
            <person name="Nishida H."/>
            <person name="Aasland R."/>
            <person name="Huzurbazar S."/>
            <person name="Westhof E."/>
            <person name="Delsuc F."/>
            <person name="Lehrach H."/>
            <person name="Reinhardt R."/>
            <person name="Weissenbach J."/>
            <person name="Roy S.W."/>
            <person name="Artiguenave F."/>
            <person name="Postlethwait J.H."/>
            <person name="Manak J.R."/>
            <person name="Thompson E.M."/>
            <person name="Jaillon O."/>
            <person name="Du Pasquier L."/>
            <person name="Boudinot P."/>
            <person name="Liberles D.A."/>
            <person name="Volff J.N."/>
            <person name="Philippe H."/>
            <person name="Lenhard B."/>
            <person name="Roest Crollius H."/>
            <person name="Wincker P."/>
            <person name="Chourrout D."/>
        </authorList>
    </citation>
    <scope>NUCLEOTIDE SEQUENCE [LARGE SCALE GENOMIC DNA]</scope>
</reference>
<dbReference type="GO" id="GO:0030968">
    <property type="term" value="P:endoplasmic reticulum unfolded protein response"/>
    <property type="evidence" value="ECO:0007669"/>
    <property type="project" value="TreeGrafter"/>
</dbReference>
<dbReference type="InterPro" id="IPR001680">
    <property type="entry name" value="WD40_rpt"/>
</dbReference>
<dbReference type="PANTHER" id="PTHR44321">
    <property type="entry name" value="TRANSDUCIN BETA-LIKE PROTEIN 2"/>
    <property type="match status" value="1"/>
</dbReference>
<dbReference type="InParanoid" id="E4WZB0"/>
<dbReference type="Pfam" id="PF00400">
    <property type="entry name" value="WD40"/>
    <property type="match status" value="2"/>
</dbReference>
<keyword evidence="2" id="KW-1185">Reference proteome</keyword>
<dbReference type="InterPro" id="IPR015943">
    <property type="entry name" value="WD40/YVTN_repeat-like_dom_sf"/>
</dbReference>
<evidence type="ECO:0000313" key="2">
    <source>
        <dbReference type="Proteomes" id="UP000001307"/>
    </source>
</evidence>
<dbReference type="Gene3D" id="2.130.10.10">
    <property type="entry name" value="YVTN repeat-like/Quinoprotein amine dehydrogenase"/>
    <property type="match status" value="2"/>
</dbReference>
<accession>E4WZB0</accession>
<dbReference type="PANTHER" id="PTHR44321:SF1">
    <property type="entry name" value="TRANSDUCIN BETA-LIKE PROTEIN 2"/>
    <property type="match status" value="1"/>
</dbReference>
<dbReference type="InterPro" id="IPR036322">
    <property type="entry name" value="WD40_repeat_dom_sf"/>
</dbReference>
<proteinExistence type="predicted"/>
<dbReference type="AlphaFoldDB" id="E4WZB0"/>
<dbReference type="FunCoup" id="E4WZB0">
    <property type="interactions" value="571"/>
</dbReference>
<organism evidence="1">
    <name type="scientific">Oikopleura dioica</name>
    <name type="common">Tunicate</name>
    <dbReference type="NCBI Taxonomy" id="34765"/>
    <lineage>
        <taxon>Eukaryota</taxon>
        <taxon>Metazoa</taxon>
        <taxon>Chordata</taxon>
        <taxon>Tunicata</taxon>
        <taxon>Appendicularia</taxon>
        <taxon>Copelata</taxon>
        <taxon>Oikopleuridae</taxon>
        <taxon>Oikopleura</taxon>
    </lineage>
</organism>
<dbReference type="EMBL" id="FN653019">
    <property type="protein sequence ID" value="CBY22505.1"/>
    <property type="molecule type" value="Genomic_DNA"/>
</dbReference>
<dbReference type="SMART" id="SM00320">
    <property type="entry name" value="WD40"/>
    <property type="match status" value="2"/>
</dbReference>
<name>E4WZB0_OIKDI</name>
<protein>
    <submittedName>
        <fullName evidence="1">Uncharacterized protein</fullName>
    </submittedName>
</protein>
<dbReference type="OrthoDB" id="200924at2759"/>